<evidence type="ECO:0000313" key="2">
    <source>
        <dbReference type="EMBL" id="KAJ6260527.1"/>
    </source>
</evidence>
<dbReference type="InterPro" id="IPR011051">
    <property type="entry name" value="RmlC_Cupin_sf"/>
</dbReference>
<sequence>MPGDRAKPMASINPTVTITTHNPDGTAAIHPSSGPLAFTPIALAGQPCEMRAVYTTHTLPLVLDDDDDIKRHEAWIAAGTSRTPESGSLTVYYRFPPGAEIVMHRTESLDFGVVIDGEVELLLPGGETRLQRRGDVVIQRETMHRWRNPSLDKEALILFIAMSAKPVRVGDRVLGAEV</sequence>
<dbReference type="InterPro" id="IPR013096">
    <property type="entry name" value="Cupin_2"/>
</dbReference>
<dbReference type="CDD" id="cd02231">
    <property type="entry name" value="cupin_BLL6423-like"/>
    <property type="match status" value="1"/>
</dbReference>
<accession>A0AAD6NJI8</accession>
<keyword evidence="3" id="KW-1185">Reference proteome</keyword>
<dbReference type="Gene3D" id="2.60.120.10">
    <property type="entry name" value="Jelly Rolls"/>
    <property type="match status" value="1"/>
</dbReference>
<dbReference type="SUPFAM" id="SSF51182">
    <property type="entry name" value="RmlC-like cupins"/>
    <property type="match status" value="1"/>
</dbReference>
<feature type="domain" description="Cupin type-2" evidence="1">
    <location>
        <begin position="92"/>
        <end position="160"/>
    </location>
</feature>
<gene>
    <name evidence="2" type="ORF">Dda_4753</name>
</gene>
<dbReference type="Pfam" id="PF07883">
    <property type="entry name" value="Cupin_2"/>
    <property type="match status" value="1"/>
</dbReference>
<protein>
    <recommendedName>
        <fullName evidence="1">Cupin type-2 domain-containing protein</fullName>
    </recommendedName>
</protein>
<organism evidence="2 3">
    <name type="scientific">Drechslerella dactyloides</name>
    <name type="common">Nematode-trapping fungus</name>
    <name type="synonym">Arthrobotrys dactyloides</name>
    <dbReference type="NCBI Taxonomy" id="74499"/>
    <lineage>
        <taxon>Eukaryota</taxon>
        <taxon>Fungi</taxon>
        <taxon>Dikarya</taxon>
        <taxon>Ascomycota</taxon>
        <taxon>Pezizomycotina</taxon>
        <taxon>Orbiliomycetes</taxon>
        <taxon>Orbiliales</taxon>
        <taxon>Orbiliaceae</taxon>
        <taxon>Drechslerella</taxon>
    </lineage>
</organism>
<dbReference type="Proteomes" id="UP001221413">
    <property type="component" value="Unassembled WGS sequence"/>
</dbReference>
<dbReference type="AlphaFoldDB" id="A0AAD6NJI8"/>
<dbReference type="PANTHER" id="PTHR36156:SF2">
    <property type="entry name" value="CUPIN TYPE-2 DOMAIN-CONTAINING PROTEIN"/>
    <property type="match status" value="1"/>
</dbReference>
<comment type="caution">
    <text evidence="2">The sequence shown here is derived from an EMBL/GenBank/DDBJ whole genome shotgun (WGS) entry which is preliminary data.</text>
</comment>
<dbReference type="InterPro" id="IPR047142">
    <property type="entry name" value="OryJ/VirC-like"/>
</dbReference>
<evidence type="ECO:0000259" key="1">
    <source>
        <dbReference type="Pfam" id="PF07883"/>
    </source>
</evidence>
<dbReference type="EMBL" id="JAQGDS010000005">
    <property type="protein sequence ID" value="KAJ6260527.1"/>
    <property type="molecule type" value="Genomic_DNA"/>
</dbReference>
<evidence type="ECO:0000313" key="3">
    <source>
        <dbReference type="Proteomes" id="UP001221413"/>
    </source>
</evidence>
<proteinExistence type="predicted"/>
<dbReference type="PANTHER" id="PTHR36156">
    <property type="entry name" value="SLR2101 PROTEIN"/>
    <property type="match status" value="1"/>
</dbReference>
<dbReference type="InterPro" id="IPR014710">
    <property type="entry name" value="RmlC-like_jellyroll"/>
</dbReference>
<reference evidence="2" key="1">
    <citation type="submission" date="2023-01" db="EMBL/GenBank/DDBJ databases">
        <title>The chitinases involved in constricting ring structure development in the nematode-trapping fungus Drechslerella dactyloides.</title>
        <authorList>
            <person name="Wang R."/>
            <person name="Zhang L."/>
            <person name="Tang P."/>
            <person name="Li S."/>
            <person name="Liang L."/>
        </authorList>
    </citation>
    <scope>NUCLEOTIDE SEQUENCE</scope>
    <source>
        <strain evidence="2">YMF1.00031</strain>
    </source>
</reference>
<name>A0AAD6NJI8_DREDA</name>